<gene>
    <name evidence="2" type="primary">RvY_06116</name>
    <name evidence="2" type="synonym">RvY_06116.1</name>
    <name evidence="2" type="ORF">RvY_06116-1</name>
</gene>
<protein>
    <recommendedName>
        <fullName evidence="4">Protein kinase domain-containing protein</fullName>
    </recommendedName>
</protein>
<reference evidence="2 3" key="1">
    <citation type="journal article" date="2016" name="Nat. Commun.">
        <title>Extremotolerant tardigrade genome and improved radiotolerance of human cultured cells by tardigrade-unique protein.</title>
        <authorList>
            <person name="Hashimoto T."/>
            <person name="Horikawa D.D."/>
            <person name="Saito Y."/>
            <person name="Kuwahara H."/>
            <person name="Kozuka-Hata H."/>
            <person name="Shin-I T."/>
            <person name="Minakuchi Y."/>
            <person name="Ohishi K."/>
            <person name="Motoyama A."/>
            <person name="Aizu T."/>
            <person name="Enomoto A."/>
            <person name="Kondo K."/>
            <person name="Tanaka S."/>
            <person name="Hara Y."/>
            <person name="Koshikawa S."/>
            <person name="Sagara H."/>
            <person name="Miura T."/>
            <person name="Yokobori S."/>
            <person name="Miyagawa K."/>
            <person name="Suzuki Y."/>
            <person name="Kubo T."/>
            <person name="Oyama M."/>
            <person name="Kohara Y."/>
            <person name="Fujiyama A."/>
            <person name="Arakawa K."/>
            <person name="Katayama T."/>
            <person name="Toyoda A."/>
            <person name="Kunieda T."/>
        </authorList>
    </citation>
    <scope>NUCLEOTIDE SEQUENCE [LARGE SCALE GENOMIC DNA]</scope>
    <source>
        <strain evidence="2 3">YOKOZUNA-1</strain>
    </source>
</reference>
<evidence type="ECO:0008006" key="4">
    <source>
        <dbReference type="Google" id="ProtNLM"/>
    </source>
</evidence>
<comment type="caution">
    <text evidence="2">The sequence shown here is derived from an EMBL/GenBank/DDBJ whole genome shotgun (WGS) entry which is preliminary data.</text>
</comment>
<evidence type="ECO:0000313" key="2">
    <source>
        <dbReference type="EMBL" id="GAU94323.1"/>
    </source>
</evidence>
<dbReference type="EMBL" id="BDGG01000002">
    <property type="protein sequence ID" value="GAU94323.1"/>
    <property type="molecule type" value="Genomic_DNA"/>
</dbReference>
<feature type="transmembrane region" description="Helical" evidence="1">
    <location>
        <begin position="481"/>
        <end position="508"/>
    </location>
</feature>
<keyword evidence="1" id="KW-0472">Membrane</keyword>
<dbReference type="Proteomes" id="UP000186922">
    <property type="component" value="Unassembled WGS sequence"/>
</dbReference>
<evidence type="ECO:0000256" key="1">
    <source>
        <dbReference type="SAM" id="Phobius"/>
    </source>
</evidence>
<name>A0A1D1V690_RAMVA</name>
<dbReference type="Gene3D" id="3.40.190.10">
    <property type="entry name" value="Periplasmic binding protein-like II"/>
    <property type="match status" value="1"/>
</dbReference>
<sequence length="623" mass="71019">MTLIDDEYSDGFTHVLSTDEYDDSMDEILAAWDKEKPMAPINQREDRLRTNITLAGFGPFGVGPAIRDWMSAYALYRKPLANVYHDKDIYNDTQTIFVLRDGLSFVCGNGLRGMFRDQSPPIGINDTQHFTNIPSKPNESLSFVISPMISSGIDNVLFPDLVPFIPLVASMLVLTHKIPDIPEGGDLRLSLLQIVQIFNGSVQTWADPALNLGWNNDWYTSSTFSDPQTDYTIKICVDGRASYDNFALTMLLATLGWSYNWTDVVLSDWKATMTAPFNMMTGQPRPPPPYAANFREGTSLVQYLGHSQSLEYSISLSSFKEAQDNNAAMIALETGPGSNVYIYPDREALTDVVTAFGEINGTLFPWFTPRKVYPLVLLYSMVFKQRGTYLGKPLDCNRTTNMLRFWRFLATNKDLRTMPSSEPYVFMDAKMYYINRQRLKNITCYDSENPSIAYNAWELMKMEIRNESAIAIADADMSATIIFASVLTPTIAVCLYGTYELIILFFILKRIRDAVYKISSSEIFLVQKLNAPTDRFKGVIASRRVVDYHTPKSYVHTMYFGRYKAYQVMLRPCSLNIHRMNQKIKRALVEMMDHSQHPHVSTFYGISEVKNGRYFVSNFCKRQ</sequence>
<dbReference type="AlphaFoldDB" id="A0A1D1V690"/>
<evidence type="ECO:0000313" key="3">
    <source>
        <dbReference type="Proteomes" id="UP000186922"/>
    </source>
</evidence>
<accession>A0A1D1V690</accession>
<keyword evidence="1" id="KW-1133">Transmembrane helix</keyword>
<keyword evidence="1" id="KW-0812">Transmembrane</keyword>
<dbReference type="SUPFAM" id="SSF53850">
    <property type="entry name" value="Periplasmic binding protein-like II"/>
    <property type="match status" value="1"/>
</dbReference>
<organism evidence="2 3">
    <name type="scientific">Ramazzottius varieornatus</name>
    <name type="common">Water bear</name>
    <name type="synonym">Tardigrade</name>
    <dbReference type="NCBI Taxonomy" id="947166"/>
    <lineage>
        <taxon>Eukaryota</taxon>
        <taxon>Metazoa</taxon>
        <taxon>Ecdysozoa</taxon>
        <taxon>Tardigrada</taxon>
        <taxon>Eutardigrada</taxon>
        <taxon>Parachela</taxon>
        <taxon>Hypsibioidea</taxon>
        <taxon>Ramazzottiidae</taxon>
        <taxon>Ramazzottius</taxon>
    </lineage>
</organism>
<keyword evidence="3" id="KW-1185">Reference proteome</keyword>
<proteinExistence type="predicted"/>